<dbReference type="AlphaFoldDB" id="A0A0E3ZFE0"/>
<sequence>MGRVLLIVFMFLIMRVAAAQVVVSGKVVTESQEPAVATMVHLFSAPQDSLVRYAMVDEAGKYAFIAVPVGEYLIRLQRIGMQPEERRFAVGPGSNEVVLADFILKYTSNSLTEVAVTVDKRVLEYRSDKTVVHVEGTPLSQEENVVKALEGLPGMEVASGTNHISVLGKSNVAIYVNGRPSKMSLASLPASAVSTIEIITNADARFDAKSDAIINVNLNKWDQQGVSGEVKTTYTKGRYDYKYVSSSLAYNKGCFSSNSQFYIANNKFFLDRDTRDTFFGWDPVLIKQSQERRVIRQKYYYLYSDINYTIDSLSLVGLNVEYGKSWDPYRNVFQDDYFSVASERPVPADSVYENTAQLVHGLQELTLGSFYTHDLKEKKGSFRLESNYYYNALTSTYDYSFSAGKTKGQPSDIFLLNKADENNAVIWSSLLDFNYALPGRQTLQAGFKHSYLLTNFSSDFAGAERFVDLHTIDYRSRENIYAGYAQYKKTGERLSFDAGLRYEYTSGGGRYLAEEKRTAATYRYGDFFPSASVNYRHGEDHFLKLSYSRRINRPTFYDRSPFSYYISPFTRYEGNVALRRQYSHAHNLEYILKEKYALVLFANKVQDNIATLTFLEGPVSVIRPVNYDMRSYGGSTSVPVRFNSWWRGRHKVTLSSYKTSGTFQGQAFSTDILRFQAYAKHYMNIKNLFELSLTGWYSTPYNIGVAKVEMAPSMDAALSKSLWNDKIDLSLIFTDVFNSEQKTVTTNFHEQTSLSVRNDDTHRLAVSITYNFIRGRKNENKTSNIINQEKSRIGGE</sequence>
<dbReference type="Proteomes" id="UP000033109">
    <property type="component" value="Chromosome"/>
</dbReference>
<evidence type="ECO:0000259" key="4">
    <source>
        <dbReference type="Pfam" id="PF14905"/>
    </source>
</evidence>
<organism evidence="5 6">
    <name type="scientific">Pontibacter korlensis</name>
    <dbReference type="NCBI Taxonomy" id="400092"/>
    <lineage>
        <taxon>Bacteria</taxon>
        <taxon>Pseudomonadati</taxon>
        <taxon>Bacteroidota</taxon>
        <taxon>Cytophagia</taxon>
        <taxon>Cytophagales</taxon>
        <taxon>Hymenobacteraceae</taxon>
        <taxon>Pontibacter</taxon>
    </lineage>
</organism>
<dbReference type="InterPro" id="IPR036942">
    <property type="entry name" value="Beta-barrel_TonB_sf"/>
</dbReference>
<keyword evidence="3" id="KW-0998">Cell outer membrane</keyword>
<name>A0A0E3ZFE0_9BACT</name>
<protein>
    <recommendedName>
        <fullName evidence="4">Outer membrane protein beta-barrel domain-containing protein</fullName>
    </recommendedName>
</protein>
<dbReference type="PANTHER" id="PTHR40980">
    <property type="entry name" value="PLUG DOMAIN-CONTAINING PROTEIN"/>
    <property type="match status" value="1"/>
</dbReference>
<dbReference type="Pfam" id="PF14905">
    <property type="entry name" value="OMP_b-brl_3"/>
    <property type="match status" value="1"/>
</dbReference>
<gene>
    <name evidence="5" type="ORF">PKOR_15805</name>
</gene>
<dbReference type="PATRIC" id="fig|400092.3.peg.3458"/>
<evidence type="ECO:0000256" key="1">
    <source>
        <dbReference type="ARBA" id="ARBA00004442"/>
    </source>
</evidence>
<dbReference type="Gene3D" id="2.40.170.20">
    <property type="entry name" value="TonB-dependent receptor, beta-barrel domain"/>
    <property type="match status" value="1"/>
</dbReference>
<dbReference type="EMBL" id="CP009621">
    <property type="protein sequence ID" value="AKD04284.1"/>
    <property type="molecule type" value="Genomic_DNA"/>
</dbReference>
<evidence type="ECO:0000256" key="2">
    <source>
        <dbReference type="ARBA" id="ARBA00023136"/>
    </source>
</evidence>
<comment type="subcellular location">
    <subcellularLocation>
        <location evidence="1">Cell outer membrane</location>
    </subcellularLocation>
</comment>
<accession>A0A0E3ZFE0</accession>
<evidence type="ECO:0000313" key="6">
    <source>
        <dbReference type="Proteomes" id="UP000033109"/>
    </source>
</evidence>
<dbReference type="InterPro" id="IPR041700">
    <property type="entry name" value="OMP_b-brl_3"/>
</dbReference>
<dbReference type="PANTHER" id="PTHR40980:SF4">
    <property type="entry name" value="TONB-DEPENDENT RECEPTOR-LIKE BETA-BARREL DOMAIN-CONTAINING PROTEIN"/>
    <property type="match status" value="1"/>
</dbReference>
<dbReference type="GO" id="GO:0009279">
    <property type="term" value="C:cell outer membrane"/>
    <property type="evidence" value="ECO:0007669"/>
    <property type="project" value="UniProtKB-SubCell"/>
</dbReference>
<dbReference type="KEGG" id="pko:PKOR_15805"/>
<keyword evidence="6" id="KW-1185">Reference proteome</keyword>
<dbReference type="SUPFAM" id="SSF56935">
    <property type="entry name" value="Porins"/>
    <property type="match status" value="1"/>
</dbReference>
<reference evidence="5 6" key="1">
    <citation type="journal article" date="2015" name="Sci. Rep.">
        <title>Unraveling adaptation of Pontibacter korlensis to radiation and infertility in desert through complete genome and comparative transcriptomic analysis.</title>
        <authorList>
            <person name="Dai J."/>
            <person name="Dai W."/>
            <person name="Qiu C."/>
            <person name="Yang Z."/>
            <person name="Zhang Y."/>
            <person name="Zhou M."/>
            <person name="Zhang L."/>
            <person name="Fang C."/>
            <person name="Gao Q."/>
            <person name="Yang Q."/>
            <person name="Li X."/>
            <person name="Wang Z."/>
            <person name="Wang Z."/>
            <person name="Jia Z."/>
            <person name="Chen X."/>
        </authorList>
    </citation>
    <scope>NUCLEOTIDE SEQUENCE [LARGE SCALE GENOMIC DNA]</scope>
    <source>
        <strain evidence="5 6">X14-1T</strain>
    </source>
</reference>
<evidence type="ECO:0000256" key="3">
    <source>
        <dbReference type="ARBA" id="ARBA00023237"/>
    </source>
</evidence>
<feature type="domain" description="Outer membrane protein beta-barrel" evidence="4">
    <location>
        <begin position="373"/>
        <end position="770"/>
    </location>
</feature>
<dbReference type="HOGENOM" id="CLU_017617_0_0_10"/>
<proteinExistence type="predicted"/>
<dbReference type="STRING" id="400092.PKOR_15805"/>
<keyword evidence="2" id="KW-0472">Membrane</keyword>
<dbReference type="SUPFAM" id="SSF49464">
    <property type="entry name" value="Carboxypeptidase regulatory domain-like"/>
    <property type="match status" value="1"/>
</dbReference>
<dbReference type="Pfam" id="PF13620">
    <property type="entry name" value="CarboxypepD_reg"/>
    <property type="match status" value="1"/>
</dbReference>
<dbReference type="InterPro" id="IPR008969">
    <property type="entry name" value="CarboxyPept-like_regulatory"/>
</dbReference>
<evidence type="ECO:0000313" key="5">
    <source>
        <dbReference type="EMBL" id="AKD04284.1"/>
    </source>
</evidence>